<evidence type="ECO:0000256" key="1">
    <source>
        <dbReference type="SAM" id="SignalP"/>
    </source>
</evidence>
<evidence type="ECO:0000313" key="2">
    <source>
        <dbReference type="EMBL" id="GAA4097110.1"/>
    </source>
</evidence>
<dbReference type="RefSeq" id="WP_344956386.1">
    <property type="nucleotide sequence ID" value="NZ_BAAAZG010000055.1"/>
</dbReference>
<sequence length="55" mass="5763">MLKKYLRYGAIAFVIFYLLSSPQDAAGVVNNAIAQLGNAGTQLGSFVTSINLGQG</sequence>
<organism evidence="2 3">
    <name type="scientific">Actinomadura miaoliensis</name>
    <dbReference type="NCBI Taxonomy" id="430685"/>
    <lineage>
        <taxon>Bacteria</taxon>
        <taxon>Bacillati</taxon>
        <taxon>Actinomycetota</taxon>
        <taxon>Actinomycetes</taxon>
        <taxon>Streptosporangiales</taxon>
        <taxon>Thermomonosporaceae</taxon>
        <taxon>Actinomadura</taxon>
    </lineage>
</organism>
<feature type="signal peptide" evidence="1">
    <location>
        <begin position="1"/>
        <end position="25"/>
    </location>
</feature>
<feature type="chain" id="PRO_5045512017" evidence="1">
    <location>
        <begin position="26"/>
        <end position="55"/>
    </location>
</feature>
<accession>A0ABP7WUG6</accession>
<dbReference type="Proteomes" id="UP001500683">
    <property type="component" value="Unassembled WGS sequence"/>
</dbReference>
<proteinExistence type="predicted"/>
<protein>
    <submittedName>
        <fullName evidence="2">Uncharacterized protein</fullName>
    </submittedName>
</protein>
<keyword evidence="3" id="KW-1185">Reference proteome</keyword>
<dbReference type="EMBL" id="BAAAZG010000055">
    <property type="protein sequence ID" value="GAA4097110.1"/>
    <property type="molecule type" value="Genomic_DNA"/>
</dbReference>
<comment type="caution">
    <text evidence="2">The sequence shown here is derived from an EMBL/GenBank/DDBJ whole genome shotgun (WGS) entry which is preliminary data.</text>
</comment>
<gene>
    <name evidence="2" type="ORF">GCM10022214_71340</name>
</gene>
<keyword evidence="1" id="KW-0732">Signal</keyword>
<evidence type="ECO:0000313" key="3">
    <source>
        <dbReference type="Proteomes" id="UP001500683"/>
    </source>
</evidence>
<reference evidence="3" key="1">
    <citation type="journal article" date="2019" name="Int. J. Syst. Evol. Microbiol.">
        <title>The Global Catalogue of Microorganisms (GCM) 10K type strain sequencing project: providing services to taxonomists for standard genome sequencing and annotation.</title>
        <authorList>
            <consortium name="The Broad Institute Genomics Platform"/>
            <consortium name="The Broad Institute Genome Sequencing Center for Infectious Disease"/>
            <person name="Wu L."/>
            <person name="Ma J."/>
        </authorList>
    </citation>
    <scope>NUCLEOTIDE SEQUENCE [LARGE SCALE GENOMIC DNA]</scope>
    <source>
        <strain evidence="3">JCM 16702</strain>
    </source>
</reference>
<name>A0ABP7WUG6_9ACTN</name>